<dbReference type="EMBL" id="SLWX01000015">
    <property type="protein sequence ID" value="TCO73745.1"/>
    <property type="molecule type" value="Genomic_DNA"/>
</dbReference>
<reference evidence="1 2" key="1">
    <citation type="submission" date="2019-03" db="EMBL/GenBank/DDBJ databases">
        <title>Genomic Encyclopedia of Type Strains, Phase IV (KMG-IV): sequencing the most valuable type-strain genomes for metagenomic binning, comparative biology and taxonomic classification.</title>
        <authorList>
            <person name="Goeker M."/>
        </authorList>
    </citation>
    <scope>NUCLEOTIDE SEQUENCE [LARGE SCALE GENOMIC DNA]</scope>
    <source>
        <strain evidence="1 2">DSM 23344</strain>
    </source>
</reference>
<protein>
    <submittedName>
        <fullName evidence="1">Uncharacterized protein</fullName>
    </submittedName>
</protein>
<comment type="caution">
    <text evidence="1">The sequence shown here is derived from an EMBL/GenBank/DDBJ whole genome shotgun (WGS) entry which is preliminary data.</text>
</comment>
<evidence type="ECO:0000313" key="2">
    <source>
        <dbReference type="Proteomes" id="UP000294980"/>
    </source>
</evidence>
<name>A0A4R2L3P3_9GAMM</name>
<keyword evidence="2" id="KW-1185">Reference proteome</keyword>
<evidence type="ECO:0000313" key="1">
    <source>
        <dbReference type="EMBL" id="TCO73745.1"/>
    </source>
</evidence>
<gene>
    <name evidence="1" type="ORF">EV688_11562</name>
</gene>
<accession>A0A4R2L3P3</accession>
<dbReference type="AlphaFoldDB" id="A0A4R2L3P3"/>
<organism evidence="1 2">
    <name type="scientific">Chromatocurvus halotolerans</name>
    <dbReference type="NCBI Taxonomy" id="1132028"/>
    <lineage>
        <taxon>Bacteria</taxon>
        <taxon>Pseudomonadati</taxon>
        <taxon>Pseudomonadota</taxon>
        <taxon>Gammaproteobacteria</taxon>
        <taxon>Cellvibrionales</taxon>
        <taxon>Halieaceae</taxon>
        <taxon>Chromatocurvus</taxon>
    </lineage>
</organism>
<dbReference type="Proteomes" id="UP000294980">
    <property type="component" value="Unassembled WGS sequence"/>
</dbReference>
<proteinExistence type="predicted"/>
<sequence length="38" mass="4333">MRFIIDADSRMPLRQTLSQNLSRLIDSKARMALKAITA</sequence>